<gene>
    <name evidence="2" type="ORF">CBI38_16150</name>
</gene>
<evidence type="ECO:0000256" key="1">
    <source>
        <dbReference type="SAM" id="MobiDB-lite"/>
    </source>
</evidence>
<organism evidence="2 3">
    <name type="scientific">Rhodococcus oxybenzonivorans</name>
    <dbReference type="NCBI Taxonomy" id="1990687"/>
    <lineage>
        <taxon>Bacteria</taxon>
        <taxon>Bacillati</taxon>
        <taxon>Actinomycetota</taxon>
        <taxon>Actinomycetes</taxon>
        <taxon>Mycobacteriales</taxon>
        <taxon>Nocardiaceae</taxon>
        <taxon>Rhodococcus</taxon>
    </lineage>
</organism>
<proteinExistence type="predicted"/>
<dbReference type="KEGG" id="roz:CBI38_16150"/>
<dbReference type="Proteomes" id="UP000245711">
    <property type="component" value="Chromosome"/>
</dbReference>
<feature type="compositionally biased region" description="Basic and acidic residues" evidence="1">
    <location>
        <begin position="59"/>
        <end position="71"/>
    </location>
</feature>
<reference evidence="2 3" key="1">
    <citation type="submission" date="2017-05" db="EMBL/GenBank/DDBJ databases">
        <title>Isolation of Rhodococcus sp. S2-17 biodegrading of BP-3.</title>
        <authorList>
            <person name="Lee Y."/>
            <person name="Kim K.H."/>
            <person name="Chun B.H."/>
            <person name="Jung H.S."/>
            <person name="Jeon C.O."/>
        </authorList>
    </citation>
    <scope>NUCLEOTIDE SEQUENCE [LARGE SCALE GENOMIC DNA]</scope>
    <source>
        <strain evidence="2 3">S2-17</strain>
    </source>
</reference>
<feature type="compositionally biased region" description="Low complexity" evidence="1">
    <location>
        <begin position="29"/>
        <end position="54"/>
    </location>
</feature>
<protein>
    <submittedName>
        <fullName evidence="2">Uncharacterized protein</fullName>
    </submittedName>
</protein>
<keyword evidence="3" id="KW-1185">Reference proteome</keyword>
<dbReference type="AlphaFoldDB" id="A0A2S2BWB3"/>
<accession>A0A2S2BWB3</accession>
<feature type="region of interest" description="Disordered" evidence="1">
    <location>
        <begin position="29"/>
        <end position="78"/>
    </location>
</feature>
<name>A0A2S2BWB3_9NOCA</name>
<evidence type="ECO:0000313" key="2">
    <source>
        <dbReference type="EMBL" id="AWK72859.1"/>
    </source>
</evidence>
<feature type="compositionally biased region" description="Pro residues" evidence="1">
    <location>
        <begin position="210"/>
        <end position="226"/>
    </location>
</feature>
<sequence length="315" mass="32089">MRRMELIPPGRAVALVTIAVASALLLAGSGSRDADSSSPSASTVVASGAVGTSGEPPAAEERDTTGVDREQYAGGDPSGAYGFVTPSGKWLCAITPANEMVACASHTPGTPPGVPGPLQIPVQAPGRSAEANIVAIEAAKGPSFQTANQPLFPGNPNVLPYGSTLSADGFTCNVQFSGVSCRENATNQGFTISTGGYKFEFTPIPGTPDAGPPQITPTEPTAPPLPQLEGGSNQCGRVVYPPTGEPATVVIVKGTIRCDAAHAMLKKYFTAPDATDEVYDVDGWKCRTKGDPHSAATGYSITCTDSGGNIVVAQP</sequence>
<dbReference type="EMBL" id="CP021354">
    <property type="protein sequence ID" value="AWK72859.1"/>
    <property type="molecule type" value="Genomic_DNA"/>
</dbReference>
<feature type="region of interest" description="Disordered" evidence="1">
    <location>
        <begin position="206"/>
        <end position="229"/>
    </location>
</feature>
<evidence type="ECO:0000313" key="3">
    <source>
        <dbReference type="Proteomes" id="UP000245711"/>
    </source>
</evidence>